<reference evidence="2 3" key="1">
    <citation type="submission" date="2019-03" db="EMBL/GenBank/DDBJ databases">
        <title>The genome sequence of a newly discovered highly antifungal drug resistant Aspergillus species, Aspergillus tanneri NIH 1004.</title>
        <authorList>
            <person name="Mounaud S."/>
            <person name="Singh I."/>
            <person name="Joardar V."/>
            <person name="Pakala S."/>
            <person name="Pakala S."/>
            <person name="Venepally P."/>
            <person name="Hoover J."/>
            <person name="Nierman W."/>
            <person name="Chung J."/>
            <person name="Losada L."/>
        </authorList>
    </citation>
    <scope>NUCLEOTIDE SEQUENCE [LARGE SCALE GENOMIC DNA]</scope>
    <source>
        <strain evidence="2 3">NIH1004</strain>
    </source>
</reference>
<dbReference type="VEuPathDB" id="FungiDB:EYZ11_012278"/>
<keyword evidence="1" id="KW-1133">Transmembrane helix</keyword>
<organism evidence="2 3">
    <name type="scientific">Aspergillus tanneri</name>
    <dbReference type="NCBI Taxonomy" id="1220188"/>
    <lineage>
        <taxon>Eukaryota</taxon>
        <taxon>Fungi</taxon>
        <taxon>Dikarya</taxon>
        <taxon>Ascomycota</taxon>
        <taxon>Pezizomycotina</taxon>
        <taxon>Eurotiomycetes</taxon>
        <taxon>Eurotiomycetidae</taxon>
        <taxon>Eurotiales</taxon>
        <taxon>Aspergillaceae</taxon>
        <taxon>Aspergillus</taxon>
        <taxon>Aspergillus subgen. Circumdati</taxon>
    </lineage>
</organism>
<dbReference type="Proteomes" id="UP000308092">
    <property type="component" value="Unassembled WGS sequence"/>
</dbReference>
<evidence type="ECO:0000313" key="3">
    <source>
        <dbReference type="Proteomes" id="UP000308092"/>
    </source>
</evidence>
<name>A0A4V3UMR3_9EURO</name>
<dbReference type="EMBL" id="SOSA01000889">
    <property type="protein sequence ID" value="THC88274.1"/>
    <property type="molecule type" value="Genomic_DNA"/>
</dbReference>
<dbReference type="STRING" id="1220188.A0A4V3UMR3"/>
<proteinExistence type="predicted"/>
<keyword evidence="1" id="KW-0472">Membrane</keyword>
<gene>
    <name evidence="2" type="ORF">EYZ11_012278</name>
</gene>
<feature type="transmembrane region" description="Helical" evidence="1">
    <location>
        <begin position="75"/>
        <end position="92"/>
    </location>
</feature>
<sequence>MLLPMLLNTRRQSPITFAPSGTTNAFMPALLNPRRVNKTSTATVSTPAATTSLAPFTGEADNGVAPRQLVDMGQVYGLVLVVGGFLAGFATLL</sequence>
<evidence type="ECO:0000256" key="1">
    <source>
        <dbReference type="SAM" id="Phobius"/>
    </source>
</evidence>
<keyword evidence="1" id="KW-0812">Transmembrane</keyword>
<dbReference type="AlphaFoldDB" id="A0A4V3UMR3"/>
<accession>A0A4V3UMR3</accession>
<comment type="caution">
    <text evidence="2">The sequence shown here is derived from an EMBL/GenBank/DDBJ whole genome shotgun (WGS) entry which is preliminary data.</text>
</comment>
<evidence type="ECO:0000313" key="2">
    <source>
        <dbReference type="EMBL" id="THC88274.1"/>
    </source>
</evidence>
<keyword evidence="3" id="KW-1185">Reference proteome</keyword>
<protein>
    <submittedName>
        <fullName evidence="2">Uncharacterized protein</fullName>
    </submittedName>
</protein>